<feature type="transmembrane region" description="Helical" evidence="9">
    <location>
        <begin position="36"/>
        <end position="55"/>
    </location>
</feature>
<evidence type="ECO:0000256" key="3">
    <source>
        <dbReference type="ARBA" id="ARBA00022475"/>
    </source>
</evidence>
<dbReference type="PANTHER" id="PTHR11795">
    <property type="entry name" value="BRANCHED-CHAIN AMINO ACID TRANSPORT SYSTEM PERMEASE PROTEIN LIVH"/>
    <property type="match status" value="1"/>
</dbReference>
<evidence type="ECO:0000256" key="9">
    <source>
        <dbReference type="SAM" id="Phobius"/>
    </source>
</evidence>
<sequence length="292" mass="30745">MSLFLETVLSGVAVGMLYGLMSFAMVVLFKTTATVNFAQGMMGTAAVFVALAVMVEFGASLVVAVVMGLLFSTVLGVVTFYAVIRPKPRADKTNVIIRTLALSLVLAAFIDRFKGVGQPFQFPQLVTSGSFGILGVRIDYSLMETAAVAAILLGGFSLFFRFAGAGLLLRAVAESRDTVRLLGVRSDRLCAIAWGISSFLAAIVSLLAAHHAYVSTFMLEGYLLYAFTAAIAFGLTSLTGAVIGGVSAGIVSNVVATYFGPDAANLVMFVALITVLVIRPQGVFGERSVHRV</sequence>
<dbReference type="PATRIC" id="fig|1441923.3.peg.3274"/>
<reference evidence="11" key="2">
    <citation type="submission" date="2015-01" db="EMBL/GenBank/DDBJ databases">
        <title>Draft genome sequence of potential hydrocarbon metabolising strain of Rhodococcus rhodochrous.</title>
        <authorList>
            <person name="Aggarwal R.K."/>
            <person name="Dawar C."/>
        </authorList>
    </citation>
    <scope>NUCLEOTIDE SEQUENCE [LARGE SCALE GENOMIC DNA]</scope>
    <source>
        <strain evidence="11">KG-21</strain>
    </source>
</reference>
<dbReference type="AlphaFoldDB" id="A0A0N0S0P6"/>
<feature type="transmembrane region" description="Helical" evidence="9">
    <location>
        <begin position="222"/>
        <end position="251"/>
    </location>
</feature>
<dbReference type="InterPro" id="IPR001851">
    <property type="entry name" value="ABC_transp_permease"/>
</dbReference>
<feature type="transmembrane region" description="Helical" evidence="9">
    <location>
        <begin position="146"/>
        <end position="169"/>
    </location>
</feature>
<evidence type="ECO:0000256" key="2">
    <source>
        <dbReference type="ARBA" id="ARBA00022448"/>
    </source>
</evidence>
<reference evidence="10 11" key="1">
    <citation type="journal article" date="2015" name="Genome Announc.">
        <title>Draft Genome Sequence of Rhodococcus rhodochrous Strain KG-21, a Soil Isolate from Oil Fields of Krishna-Godavari Basin, India.</title>
        <authorList>
            <person name="Dawar C."/>
            <person name="Aggarwal R.K."/>
        </authorList>
    </citation>
    <scope>NUCLEOTIDE SEQUENCE [LARGE SCALE GENOMIC DNA]</scope>
    <source>
        <strain evidence="10 11">KG-21</strain>
    </source>
</reference>
<dbReference type="CDD" id="cd06582">
    <property type="entry name" value="TM_PBP1_LivH_like"/>
    <property type="match status" value="1"/>
</dbReference>
<keyword evidence="4 9" id="KW-0812">Transmembrane</keyword>
<feature type="transmembrane region" description="Helical" evidence="9">
    <location>
        <begin position="263"/>
        <end position="282"/>
    </location>
</feature>
<feature type="transmembrane region" description="Helical" evidence="9">
    <location>
        <begin position="61"/>
        <end position="83"/>
    </location>
</feature>
<evidence type="ECO:0000313" key="11">
    <source>
        <dbReference type="Proteomes" id="UP000037712"/>
    </source>
</evidence>
<feature type="transmembrane region" description="Helical" evidence="9">
    <location>
        <begin position="189"/>
        <end position="210"/>
    </location>
</feature>
<protein>
    <recommendedName>
        <fullName evidence="12">Branched-chain amino acid ABC transporter permease</fullName>
    </recommendedName>
</protein>
<dbReference type="Proteomes" id="UP000037712">
    <property type="component" value="Unassembled WGS sequence"/>
</dbReference>
<feature type="transmembrane region" description="Helical" evidence="9">
    <location>
        <begin position="95"/>
        <end position="113"/>
    </location>
</feature>
<gene>
    <name evidence="10" type="ORF">Z051_14950</name>
</gene>
<evidence type="ECO:0000256" key="6">
    <source>
        <dbReference type="ARBA" id="ARBA00022989"/>
    </source>
</evidence>
<dbReference type="RefSeq" id="WP_054373357.1">
    <property type="nucleotide sequence ID" value="NZ_AZYO01000038.1"/>
</dbReference>
<dbReference type="GO" id="GO:0006865">
    <property type="term" value="P:amino acid transport"/>
    <property type="evidence" value="ECO:0007669"/>
    <property type="project" value="UniProtKB-KW"/>
</dbReference>
<dbReference type="GO" id="GO:0005886">
    <property type="term" value="C:plasma membrane"/>
    <property type="evidence" value="ECO:0007669"/>
    <property type="project" value="UniProtKB-SubCell"/>
</dbReference>
<dbReference type="PANTHER" id="PTHR11795:SF451">
    <property type="entry name" value="ABC TRANSPORTER PERMEASE PROTEIN"/>
    <property type="match status" value="1"/>
</dbReference>
<proteinExistence type="inferred from homology"/>
<evidence type="ECO:0000256" key="5">
    <source>
        <dbReference type="ARBA" id="ARBA00022970"/>
    </source>
</evidence>
<evidence type="ECO:0000256" key="1">
    <source>
        <dbReference type="ARBA" id="ARBA00004651"/>
    </source>
</evidence>
<keyword evidence="6 9" id="KW-1133">Transmembrane helix</keyword>
<evidence type="ECO:0000256" key="8">
    <source>
        <dbReference type="ARBA" id="ARBA00037998"/>
    </source>
</evidence>
<evidence type="ECO:0008006" key="12">
    <source>
        <dbReference type="Google" id="ProtNLM"/>
    </source>
</evidence>
<comment type="caution">
    <text evidence="10">The sequence shown here is derived from an EMBL/GenBank/DDBJ whole genome shotgun (WGS) entry which is preliminary data.</text>
</comment>
<keyword evidence="3" id="KW-1003">Cell membrane</keyword>
<comment type="subcellular location">
    <subcellularLocation>
        <location evidence="1">Cell membrane</location>
        <topology evidence="1">Multi-pass membrane protein</topology>
    </subcellularLocation>
</comment>
<evidence type="ECO:0000256" key="7">
    <source>
        <dbReference type="ARBA" id="ARBA00023136"/>
    </source>
</evidence>
<dbReference type="GO" id="GO:0022857">
    <property type="term" value="F:transmembrane transporter activity"/>
    <property type="evidence" value="ECO:0007669"/>
    <property type="project" value="InterPro"/>
</dbReference>
<dbReference type="EMBL" id="AZYO01000038">
    <property type="protein sequence ID" value="KOS55401.1"/>
    <property type="molecule type" value="Genomic_DNA"/>
</dbReference>
<evidence type="ECO:0000256" key="4">
    <source>
        <dbReference type="ARBA" id="ARBA00022692"/>
    </source>
</evidence>
<keyword evidence="7 9" id="KW-0472">Membrane</keyword>
<keyword evidence="2" id="KW-0813">Transport</keyword>
<evidence type="ECO:0000313" key="10">
    <source>
        <dbReference type="EMBL" id="KOS55401.1"/>
    </source>
</evidence>
<accession>A0A0N0S0P6</accession>
<name>A0A0N0S0P6_RHORH</name>
<feature type="transmembrane region" description="Helical" evidence="9">
    <location>
        <begin position="12"/>
        <end position="29"/>
    </location>
</feature>
<dbReference type="Pfam" id="PF02653">
    <property type="entry name" value="BPD_transp_2"/>
    <property type="match status" value="1"/>
</dbReference>
<dbReference type="InterPro" id="IPR052157">
    <property type="entry name" value="BCAA_transport_permease"/>
</dbReference>
<comment type="similarity">
    <text evidence="8">Belongs to the binding-protein-dependent transport system permease family. LivHM subfamily.</text>
</comment>
<keyword evidence="5" id="KW-0029">Amino-acid transport</keyword>
<organism evidence="10 11">
    <name type="scientific">Rhodococcus rhodochrous KG-21</name>
    <dbReference type="NCBI Taxonomy" id="1441923"/>
    <lineage>
        <taxon>Bacteria</taxon>
        <taxon>Bacillati</taxon>
        <taxon>Actinomycetota</taxon>
        <taxon>Actinomycetes</taxon>
        <taxon>Mycobacteriales</taxon>
        <taxon>Nocardiaceae</taxon>
        <taxon>Rhodococcus</taxon>
    </lineage>
</organism>